<evidence type="ECO:0000313" key="5">
    <source>
        <dbReference type="EMBL" id="RKI13997.1"/>
    </source>
</evidence>
<keyword evidence="1" id="KW-0677">Repeat</keyword>
<reference evidence="5 6" key="1">
    <citation type="submission" date="2018-09" db="EMBL/GenBank/DDBJ databases">
        <authorList>
            <person name="Livingstone P.G."/>
            <person name="Whitworth D.E."/>
        </authorList>
    </citation>
    <scope>NUCLEOTIDE SEQUENCE [LARGE SCALE GENOMIC DNA]</scope>
    <source>
        <strain evidence="5 6">CA031B</strain>
    </source>
</reference>
<dbReference type="Gene3D" id="2.180.10.10">
    <property type="entry name" value="RHS repeat-associated core"/>
    <property type="match status" value="1"/>
</dbReference>
<gene>
    <name evidence="5" type="ORF">D7Y13_06645</name>
</gene>
<sequence length="1596" mass="171859">MHRPWPARYYVHSLLARSLPMRHAAIALLVLCAAVAQAQETTTYAELSKAVKAPNAVAAIGTDLFGDQINLYNGQLEFTQTDVSLPGNSKLPVAVGRRLITNTYSPSVRPFGRWQLDIPHLHGMFSRRDGWRAADGTQARCSSFGAPWAVAGGANVGHWDPEEFWQGNFLYVPGQGDQQLLLRSPDNTAAPGPVEDYPVVTSKFWSARCLPTLANSTTLGEGFLVISPDGTKYRFDQLVTYSAKGLTKSLDSLRLRGDDTPTRTGSPTPSPTPLAADHYILTRQEVWLLPTLITDRFGNTVQYTYDATHPENVTTISGSDGRVLQLFYNEARSPNLITSVSDGVRTWNYSYRDSNHGIADLHRVTLPDQTSWDFSGTDPLSEELMFLSAASCEDPAYLNPYEVTGTMRHPSGARGSFTLTPTVHGRSNVEKQCRIITGGAMYALIPRYFYSYALTRKAIEGPGVASMAWTYGYGPPNASWEPCGAGCPSTKTVTVVDSRNDVTRYTFGNSYNVTEGQLQRVDTGWNGNTALSTRTMRYRAPGAGPYPLRAGAGSYSLGDGDLLARIMPVDQQVITQQGVTFQWTANGFDTFARPTSVTRSNSLGYGRGETTTYSDNLGAWVLGQVATVTESSTGKVMALNTYHPTSAALTTASSFGVLDETLTYHPDGTLASRKDGRNQTTTFSNYKAGLPQNTHYPTGATESSVINSIGQIMSTTDAAGFSTSYGYDAMGRLNLITYPVGDTVAWNATSMVLEPVDTDEYGLPAGHWRQTVSTGNARKVTYLDALFRPLLTRTFDTGDEEGTRRMVLRRFDLNGKPTFESYPQRSISDISESPDGANTVYDALGRVISITTASELGDLTTSTDYLNGFVRRVTNARGEVSDTRFWALDQPSEAAPATIVQPYGLTTTIARNVFGRTTAIIRGVGGVSSKRNYVYDAHQRLCKTIEPETGATVQAYDAAGNIAWRAGGLALPSPGNCDSASVMPSRKITYDYDGLNRMTSTLFGDGSPSITQTYTADGLPLTNTSNGAAWTNTYNRRRLLEEEKLDYGGRTYLIHRAYDANASLLKLTYPDTARTAITYSPNALGEPSGVSGYASSITYHPSGAIAGFTYANGIVHTMTQTVRGLPERVSDTGVLDDVYSYDENGNVIAIEDLEGPNSRYMAYDALDRLSRVGAPGRWGDVTYGNDALDNIVSTTVTSGATARTSTHAIDYARNRLTSISSNAASYSFGYTYDSGGNIVKRGGQAYAFDLANRMTSATGKAAYAYDGRGRRIKIVKTDGSNQTQLQLYTQDGQLLYETTAVGASAPVESRYVYLGGTLLADIGVSYVHTDGLGSVVARTDSARTIQSRTFYEPYGLTHSGAEPTLGFTGHVNDSDTGLVYMQQRYYDPVAARFLSIDPVITDSNTGSAFNRYSYANNSPYRFIDPDGRNPVLLALLPPMAIAGAVGGGLNALDQYLSTGNVQWGGANGVLGAAAESAAFGFMGGITGGSRSAIVSTEARSLAQGVNLEKSLASSAQTSKILAGKGEVIAGAGTKTPYRDAPRLGSQHGGNAADWQKVSGGNHVAKDGTKIETHAAQNQVTGQVVELKTKLRDEGMP</sequence>
<dbReference type="PANTHER" id="PTHR32305:SF15">
    <property type="entry name" value="PROTEIN RHSA-RELATED"/>
    <property type="match status" value="1"/>
</dbReference>
<dbReference type="NCBIfam" id="TIGR03696">
    <property type="entry name" value="Rhs_assc_core"/>
    <property type="match status" value="1"/>
</dbReference>
<name>A0ABX9QMV6_9BACT</name>
<keyword evidence="6" id="KW-1185">Reference proteome</keyword>
<feature type="domain" description="Teneurin-like YD-shell" evidence="4">
    <location>
        <begin position="1203"/>
        <end position="1419"/>
    </location>
</feature>
<dbReference type="InterPro" id="IPR050708">
    <property type="entry name" value="T6SS_VgrG/RHS"/>
</dbReference>
<feature type="region of interest" description="Disordered" evidence="2">
    <location>
        <begin position="252"/>
        <end position="274"/>
    </location>
</feature>
<dbReference type="EMBL" id="RAWI01000032">
    <property type="protein sequence ID" value="RKI13997.1"/>
    <property type="molecule type" value="Genomic_DNA"/>
</dbReference>
<feature type="region of interest" description="Disordered" evidence="2">
    <location>
        <begin position="1538"/>
        <end position="1564"/>
    </location>
</feature>
<protein>
    <recommendedName>
        <fullName evidence="4">Teneurin-like YD-shell domain-containing protein</fullName>
    </recommendedName>
</protein>
<accession>A0ABX9QMV6</accession>
<organism evidence="5 6">
    <name type="scientific">Corallococcus praedator</name>
    <dbReference type="NCBI Taxonomy" id="2316724"/>
    <lineage>
        <taxon>Bacteria</taxon>
        <taxon>Pseudomonadati</taxon>
        <taxon>Myxococcota</taxon>
        <taxon>Myxococcia</taxon>
        <taxon>Myxococcales</taxon>
        <taxon>Cystobacterineae</taxon>
        <taxon>Myxococcaceae</taxon>
        <taxon>Corallococcus</taxon>
    </lineage>
</organism>
<dbReference type="PANTHER" id="PTHR32305">
    <property type="match status" value="1"/>
</dbReference>
<dbReference type="InterPro" id="IPR031325">
    <property type="entry name" value="RHS_repeat"/>
</dbReference>
<feature type="signal peptide" evidence="3">
    <location>
        <begin position="1"/>
        <end position="38"/>
    </location>
</feature>
<dbReference type="Pfam" id="PF25023">
    <property type="entry name" value="TEN_YD-shell"/>
    <property type="match status" value="1"/>
</dbReference>
<evidence type="ECO:0000313" key="6">
    <source>
        <dbReference type="Proteomes" id="UP000278907"/>
    </source>
</evidence>
<evidence type="ECO:0000256" key="2">
    <source>
        <dbReference type="SAM" id="MobiDB-lite"/>
    </source>
</evidence>
<feature type="compositionally biased region" description="Basic and acidic residues" evidence="2">
    <location>
        <begin position="252"/>
        <end position="261"/>
    </location>
</feature>
<dbReference type="InterPro" id="IPR056823">
    <property type="entry name" value="TEN-like_YD-shell"/>
</dbReference>
<dbReference type="Pfam" id="PF05593">
    <property type="entry name" value="RHS_repeat"/>
    <property type="match status" value="1"/>
</dbReference>
<keyword evidence="3" id="KW-0732">Signal</keyword>
<evidence type="ECO:0000259" key="4">
    <source>
        <dbReference type="Pfam" id="PF25023"/>
    </source>
</evidence>
<evidence type="ECO:0000256" key="3">
    <source>
        <dbReference type="SAM" id="SignalP"/>
    </source>
</evidence>
<evidence type="ECO:0000256" key="1">
    <source>
        <dbReference type="ARBA" id="ARBA00022737"/>
    </source>
</evidence>
<dbReference type="InterPro" id="IPR022385">
    <property type="entry name" value="Rhs_assc_core"/>
</dbReference>
<feature type="chain" id="PRO_5046209500" description="Teneurin-like YD-shell domain-containing protein" evidence="3">
    <location>
        <begin position="39"/>
        <end position="1596"/>
    </location>
</feature>
<comment type="caution">
    <text evidence="5">The sequence shown here is derived from an EMBL/GenBank/DDBJ whole genome shotgun (WGS) entry which is preliminary data.</text>
</comment>
<dbReference type="Proteomes" id="UP000278907">
    <property type="component" value="Unassembled WGS sequence"/>
</dbReference>
<proteinExistence type="predicted"/>